<feature type="transmembrane region" description="Helical" evidence="8">
    <location>
        <begin position="25"/>
        <end position="48"/>
    </location>
</feature>
<feature type="transmembrane region" description="Helical" evidence="8">
    <location>
        <begin position="68"/>
        <end position="88"/>
    </location>
</feature>
<evidence type="ECO:0000256" key="5">
    <source>
        <dbReference type="ARBA" id="ARBA00022824"/>
    </source>
</evidence>
<dbReference type="STRING" id="78410.A0A0P7B327"/>
<keyword evidence="3" id="KW-0337">GPI-anchor biosynthesis</keyword>
<keyword evidence="10" id="KW-1185">Reference proteome</keyword>
<keyword evidence="4 8" id="KW-0812">Transmembrane</keyword>
<reference evidence="9 10" key="1">
    <citation type="submission" date="2015-09" db="EMBL/GenBank/DDBJ databases">
        <title>Draft genome of a European isolate of the apple canker pathogen Neonectria ditissima.</title>
        <authorList>
            <person name="Gomez-Cortecero A."/>
            <person name="Harrison R.J."/>
            <person name="Armitage A.D."/>
        </authorList>
    </citation>
    <scope>NUCLEOTIDE SEQUENCE [LARGE SCALE GENOMIC DNA]</scope>
    <source>
        <strain evidence="9 10">R09/05</strain>
    </source>
</reference>
<dbReference type="AlphaFoldDB" id="A0A0P7B327"/>
<dbReference type="Proteomes" id="UP000050424">
    <property type="component" value="Unassembled WGS sequence"/>
</dbReference>
<feature type="transmembrane region" description="Helical" evidence="8">
    <location>
        <begin position="183"/>
        <end position="202"/>
    </location>
</feature>
<sequence length="248" mass="26119">MSTTLTKGASAQPPATKAVIPAVPLLHNSVAASVSIGHPLLLAALFAWRFDALVADPVSELWKALPVVAAIQAAYVGLCLPVAGSQGAKPAKKRLPGEKKKDATGPNRFATTVIALLLTAIVTPIFHLLFILFGAPLVTHISHTFLCCAHFAVLTVFPILYVRGSDPQALHAVLGASAPLDQTFGGLAGATVGAWLGAVPIPLDWDREWQKWPITIVVGAYLGYAFGSKVLGTVFYGKRWATPGVKEE</sequence>
<keyword evidence="5" id="KW-0256">Endoplasmic reticulum</keyword>
<evidence type="ECO:0000256" key="8">
    <source>
        <dbReference type="SAM" id="Phobius"/>
    </source>
</evidence>
<keyword evidence="7 8" id="KW-0472">Membrane</keyword>
<feature type="transmembrane region" description="Helical" evidence="8">
    <location>
        <begin position="141"/>
        <end position="162"/>
    </location>
</feature>
<evidence type="ECO:0000313" key="10">
    <source>
        <dbReference type="Proteomes" id="UP000050424"/>
    </source>
</evidence>
<accession>A0A0P7B327</accession>
<comment type="caution">
    <text evidence="9">The sequence shown here is derived from an EMBL/GenBank/DDBJ whole genome shotgun (WGS) entry which is preliminary data.</text>
</comment>
<evidence type="ECO:0000313" key="9">
    <source>
        <dbReference type="EMBL" id="KPM35042.1"/>
    </source>
</evidence>
<dbReference type="Pfam" id="PF06699">
    <property type="entry name" value="PIG-F"/>
    <property type="match status" value="1"/>
</dbReference>
<evidence type="ECO:0000256" key="7">
    <source>
        <dbReference type="ARBA" id="ARBA00023136"/>
    </source>
</evidence>
<comment type="subcellular location">
    <subcellularLocation>
        <location evidence="1">Endoplasmic reticulum membrane</location>
        <topology evidence="1">Multi-pass membrane protein</topology>
    </subcellularLocation>
</comment>
<gene>
    <name evidence="9" type="ORF">AK830_g11528</name>
</gene>
<dbReference type="UniPathway" id="UPA00196"/>
<evidence type="ECO:0000256" key="2">
    <source>
        <dbReference type="ARBA" id="ARBA00004687"/>
    </source>
</evidence>
<proteinExistence type="predicted"/>
<dbReference type="OrthoDB" id="17366at2759"/>
<evidence type="ECO:0000256" key="6">
    <source>
        <dbReference type="ARBA" id="ARBA00022989"/>
    </source>
</evidence>
<evidence type="ECO:0000256" key="1">
    <source>
        <dbReference type="ARBA" id="ARBA00004477"/>
    </source>
</evidence>
<comment type="pathway">
    <text evidence="2">Glycolipid biosynthesis; glycosylphosphatidylinositol-anchor biosynthesis.</text>
</comment>
<evidence type="ECO:0000256" key="3">
    <source>
        <dbReference type="ARBA" id="ARBA00022502"/>
    </source>
</evidence>
<name>A0A0P7B327_9HYPO</name>
<dbReference type="GO" id="GO:0005789">
    <property type="term" value="C:endoplasmic reticulum membrane"/>
    <property type="evidence" value="ECO:0007669"/>
    <property type="project" value="UniProtKB-SubCell"/>
</dbReference>
<feature type="transmembrane region" description="Helical" evidence="8">
    <location>
        <begin position="214"/>
        <end position="236"/>
    </location>
</feature>
<dbReference type="EMBL" id="LKCW01000279">
    <property type="protein sequence ID" value="KPM35042.1"/>
    <property type="molecule type" value="Genomic_DNA"/>
</dbReference>
<feature type="transmembrane region" description="Helical" evidence="8">
    <location>
        <begin position="109"/>
        <end position="135"/>
    </location>
</feature>
<evidence type="ECO:0000256" key="4">
    <source>
        <dbReference type="ARBA" id="ARBA00022692"/>
    </source>
</evidence>
<dbReference type="InterPro" id="IPR009580">
    <property type="entry name" value="GPI_biosynthesis_protein_Pig-F"/>
</dbReference>
<keyword evidence="6 8" id="KW-1133">Transmembrane helix</keyword>
<organism evidence="9 10">
    <name type="scientific">Neonectria ditissima</name>
    <dbReference type="NCBI Taxonomy" id="78410"/>
    <lineage>
        <taxon>Eukaryota</taxon>
        <taxon>Fungi</taxon>
        <taxon>Dikarya</taxon>
        <taxon>Ascomycota</taxon>
        <taxon>Pezizomycotina</taxon>
        <taxon>Sordariomycetes</taxon>
        <taxon>Hypocreomycetidae</taxon>
        <taxon>Hypocreales</taxon>
        <taxon>Nectriaceae</taxon>
        <taxon>Neonectria</taxon>
    </lineage>
</organism>
<protein>
    <submittedName>
        <fullName evidence="9">Glycosylphosphatidylinositol anchor biosynthesis protein 11</fullName>
    </submittedName>
</protein>
<dbReference type="GO" id="GO:0006506">
    <property type="term" value="P:GPI anchor biosynthetic process"/>
    <property type="evidence" value="ECO:0007669"/>
    <property type="project" value="UniProtKB-UniPathway"/>
</dbReference>